<feature type="domain" description="Exocyst complex component Sec3 PIP2-binding N-terminal" evidence="18">
    <location>
        <begin position="328"/>
        <end position="414"/>
    </location>
</feature>
<comment type="similarity">
    <text evidence="3">Belongs to the SEC3 family.</text>
</comment>
<feature type="transmembrane region" description="Helical" evidence="17">
    <location>
        <begin position="1589"/>
        <end position="1611"/>
    </location>
</feature>
<feature type="compositionally biased region" description="Polar residues" evidence="16">
    <location>
        <begin position="521"/>
        <end position="534"/>
    </location>
</feature>
<dbReference type="GO" id="GO:0006893">
    <property type="term" value="P:Golgi to plasma membrane transport"/>
    <property type="evidence" value="ECO:0007669"/>
    <property type="project" value="TreeGrafter"/>
</dbReference>
<feature type="compositionally biased region" description="Polar residues" evidence="16">
    <location>
        <begin position="497"/>
        <end position="508"/>
    </location>
</feature>
<dbReference type="Pfam" id="PF20654">
    <property type="entry name" value="Sec3_C-term"/>
    <property type="match status" value="1"/>
</dbReference>
<comment type="similarity">
    <text evidence="4">Belongs to the cytochrome c oxidase IV family.</text>
</comment>
<evidence type="ECO:0000256" key="1">
    <source>
        <dbReference type="ARBA" id="ARBA00004434"/>
    </source>
</evidence>
<feature type="compositionally biased region" description="Low complexity" evidence="16">
    <location>
        <begin position="232"/>
        <end position="242"/>
    </location>
</feature>
<keyword evidence="12 15" id="KW-0175">Coiled coil</keyword>
<evidence type="ECO:0000256" key="17">
    <source>
        <dbReference type="SAM" id="Phobius"/>
    </source>
</evidence>
<evidence type="ECO:0000256" key="9">
    <source>
        <dbReference type="ARBA" id="ARBA00022946"/>
    </source>
</evidence>
<feature type="coiled-coil region" evidence="15">
    <location>
        <begin position="87"/>
        <end position="144"/>
    </location>
</feature>
<evidence type="ECO:0000256" key="10">
    <source>
        <dbReference type="ARBA" id="ARBA00022989"/>
    </source>
</evidence>
<gene>
    <name evidence="19" type="ORF">CA7LBN_001983</name>
</gene>
<dbReference type="GO" id="GO:0031207">
    <property type="term" value="C:Sec62/Sec63 complex"/>
    <property type="evidence" value="ECO:0007669"/>
    <property type="project" value="InterPro"/>
</dbReference>
<dbReference type="GO" id="GO:0006123">
    <property type="term" value="P:mitochondrial electron transport, cytochrome c to oxygen"/>
    <property type="evidence" value="ECO:0007669"/>
    <property type="project" value="InterPro"/>
</dbReference>
<dbReference type="FunFam" id="1.10.442.10:FF:000002">
    <property type="entry name" value="Cytochrome c oxidase subunit V"/>
    <property type="match status" value="1"/>
</dbReference>
<dbReference type="GO" id="GO:0005546">
    <property type="term" value="F:phosphatidylinositol-4,5-bisphosphate binding"/>
    <property type="evidence" value="ECO:0007669"/>
    <property type="project" value="TreeGrafter"/>
</dbReference>
<dbReference type="Pfam" id="PF09763">
    <property type="entry name" value="Sec3_CC"/>
    <property type="match status" value="1"/>
</dbReference>
<organism evidence="19">
    <name type="scientific">Candidozyma auris</name>
    <name type="common">Yeast</name>
    <name type="synonym">Candida auris</name>
    <dbReference type="NCBI Taxonomy" id="498019"/>
    <lineage>
        <taxon>Eukaryota</taxon>
        <taxon>Fungi</taxon>
        <taxon>Dikarya</taxon>
        <taxon>Ascomycota</taxon>
        <taxon>Saccharomycotina</taxon>
        <taxon>Pichiomycetes</taxon>
        <taxon>Metschnikowiaceae</taxon>
        <taxon>Candidozyma</taxon>
    </lineage>
</organism>
<keyword evidence="13" id="KW-0496">Mitochondrion</keyword>
<dbReference type="InterPro" id="IPR028258">
    <property type="entry name" value="Sec3-PIP2_bind"/>
</dbReference>
<proteinExistence type="inferred from homology"/>
<dbReference type="SMART" id="SM01313">
    <property type="entry name" value="Sec3-PIP2_bind"/>
    <property type="match status" value="1"/>
</dbReference>
<feature type="transmembrane region" description="Helical" evidence="17">
    <location>
        <begin position="20"/>
        <end position="38"/>
    </location>
</feature>
<dbReference type="GO" id="GO:0016491">
    <property type="term" value="F:oxidoreductase activity"/>
    <property type="evidence" value="ECO:0007669"/>
    <property type="project" value="UniProtKB-KW"/>
</dbReference>
<dbReference type="InterPro" id="IPR036639">
    <property type="entry name" value="Cyt_c_oxidase_su4_sf"/>
</dbReference>
<evidence type="ECO:0000313" key="19">
    <source>
        <dbReference type="EMBL" id="QWW23182.1"/>
    </source>
</evidence>
<accession>A0A8F2W050</accession>
<evidence type="ECO:0000256" key="12">
    <source>
        <dbReference type="ARBA" id="ARBA00023054"/>
    </source>
</evidence>
<feature type="region of interest" description="Disordered" evidence="16">
    <location>
        <begin position="632"/>
        <end position="712"/>
    </location>
</feature>
<dbReference type="Proteomes" id="UP000825438">
    <property type="component" value="Chromosome II"/>
</dbReference>
<feature type="region of interest" description="Disordered" evidence="16">
    <location>
        <begin position="724"/>
        <end position="767"/>
    </location>
</feature>
<feature type="compositionally biased region" description="Polar residues" evidence="16">
    <location>
        <begin position="737"/>
        <end position="762"/>
    </location>
</feature>
<dbReference type="GO" id="GO:0045277">
    <property type="term" value="C:respiratory chain complex IV"/>
    <property type="evidence" value="ECO:0007669"/>
    <property type="project" value="InterPro"/>
</dbReference>
<comment type="subcellular location">
    <subcellularLocation>
        <location evidence="1">Mitochondrion inner membrane</location>
        <topology evidence="1">Single-pass membrane protein</topology>
    </subcellularLocation>
</comment>
<dbReference type="GO" id="GO:0031204">
    <property type="term" value="P:post-translational protein targeting to membrane, translocation"/>
    <property type="evidence" value="ECO:0007669"/>
    <property type="project" value="InterPro"/>
</dbReference>
<feature type="coiled-coil region" evidence="15">
    <location>
        <begin position="811"/>
        <end position="856"/>
    </location>
</feature>
<keyword evidence="5" id="KW-0813">Transport</keyword>
<dbReference type="PANTHER" id="PTHR16092:SF14">
    <property type="entry name" value="EXOCYST COMPLEX COMPONENT 1 ISOFORM X1"/>
    <property type="match status" value="1"/>
</dbReference>
<name>A0A8F2W050_CANAR</name>
<dbReference type="PANTHER" id="PTHR16092">
    <property type="entry name" value="SEC3/SYNTAXIN-RELATED"/>
    <property type="match status" value="1"/>
</dbReference>
<evidence type="ECO:0000256" key="5">
    <source>
        <dbReference type="ARBA" id="ARBA00022448"/>
    </source>
</evidence>
<keyword evidence="10 17" id="KW-1133">Transmembrane helix</keyword>
<evidence type="ECO:0000256" key="2">
    <source>
        <dbReference type="ARBA" id="ARBA00004673"/>
    </source>
</evidence>
<evidence type="ECO:0000256" key="14">
    <source>
        <dbReference type="ARBA" id="ARBA00023136"/>
    </source>
</evidence>
<evidence type="ECO:0000259" key="18">
    <source>
        <dbReference type="SMART" id="SM01313"/>
    </source>
</evidence>
<dbReference type="SUPFAM" id="SSF81406">
    <property type="entry name" value="Mitochondrial cytochrome c oxidase subunit IV"/>
    <property type="match status" value="1"/>
</dbReference>
<protein>
    <recommendedName>
        <fullName evidence="18">Exocyst complex component Sec3 PIP2-binding N-terminal domain-containing protein</fullName>
    </recommendedName>
</protein>
<dbReference type="EMBL" id="CP076750">
    <property type="protein sequence ID" value="QWW23182.1"/>
    <property type="molecule type" value="Genomic_DNA"/>
</dbReference>
<feature type="compositionally biased region" description="Basic and acidic residues" evidence="16">
    <location>
        <begin position="587"/>
        <end position="601"/>
    </location>
</feature>
<sequence>MAEPEEETAQTVVKMSLATPLIYVFVMLTAFATFSILYRRHRLKKLVSVEPIFGRNYSLELYEILREKYLDKSLPKDQRPPEKVVKAALLRRAVETIRRTLKLKENEPVFNKLYQEGLIGDDVYKQFELQNKVQQLELKEIVEEAQSFHKEWPPSFFPVVQEICYNEALRRRLHVMDERSESLCELWNYYVEKSEPRSKDASPAPEKKKKKKAQAKSNMNFHNLSPRRRKQQQQQQQQPPQQAGRPLQKHPVTMKPMNPAQRQPPPRMPVDPRKMIVDQIIRDCYSKFIVVDGRTEPEIKYNTHLGIREYSSFPQSPPPSDIPPSQIGAIKNRILVVGTKSSGRVLLQKGKYNDQKHIYQIGRTWDLDELVAISRTGPDSLILQLNKNYFWKSGEGPDRMMKFVHHLSSIYAKFTGRYPELNGITLQELNLPPMGSKEAGSQHSVQRQQQPQQQLSANTSTQSFDPSLHYKDLDFTANGKLPTKPMVVMDVDRPGSKTSLVDASSAFTEETAPKTEKSGRSSHPYSQFSPSRSVEVSHDAGDDTTDSHSFVFAPGDAQAKPSEENHMPSISEYARTNGGATSPLRNYKPDRSYNQGKRDPTEPIEQSAAYGSVLQEQLEGNDTTESLNFQFKVPTDNESSVQRVLTPPPPPDDGIEEVFGEVTPEQRRTYKMPSIPGGFPQESAPQEKDEDAETSRAISESTKLDSEDNGIDSSIREIEDFMESQLTSSKSRKASLAPQSKQSQDEATSEVSNDVHSGQDSLRSPMLDGAETPITEIQSQSEMAKVAVDPEIDDLLEEVGYDVLDTTDAFVKKLTRELNQIKRKNIEELTTLDFGKDSLSNEVENASGEVENLIGIFKRMEISFDLLAPRINHIENNSKGLQVKSINKKILFNDLNEILNKARVNPSDLQLIANYVEFQNLHSIPSLEKKLSVLYEALGAIGSSNTSDDFSSMQALKQYQQKYEKTAAAFVDHFKKFMEEEFVVTIKGLAEEIANLYPRNLLVSFKIFLAYLGLTSFVKCISEKKLLLLSENANSLLAGFLDRYLTERLKHVQSAADASPKRLSGNVETMSALRKTKSARFGSQRLIHRLGGHSEEHDKKKEATQPVTTSKGLADPRVIMRLVHEAQELILVVQFFVGTFFHHNDVEDYSQYIKSVSFKDRMELFDNPNLESINYKVSSNDLLRSMTAIFGNYISKLIKNLTPQEMILPQLLVELTKLIKHTSEKDQDFVCYSFLTKLADRYKNMWRRFTSTHVDLLNKSDIRARVGILPAIKNLNEIIVLTEASMQEVGGYRDDEASREIDEMVSSTYEELTTAAVELFKRDDPLLKSNAHDEKERAHRNVAILQNIFAVLQQLKGIKARHTQHMKAEFDKVFNETQDQYFDYLLHRSIGKVIDFNNAAESADGKTKHKKEDKIFIKSIISSYNSKELQQKVSDLRRKLEKHFLIEDDVNGEDLLKRLWSDLEYAFSTIFQKFDRGIKQVDRDFEFHITTAEIRQMLRQTALRAVRFQSTVAKTAPRPLSNAYVSHLETRWEKLPKEDQTALIEELKARQELPWQELTVAEKKAAYYISFGEWGPRKPLYLPGEKNKIFWGTVAGLVAGVGLFAVIRSFAPDRPETFNRSWQEKSDEYLKSKNANPFTGYSQIQ</sequence>
<evidence type="ECO:0000256" key="3">
    <source>
        <dbReference type="ARBA" id="ARBA00006518"/>
    </source>
</evidence>
<feature type="region of interest" description="Disordered" evidence="16">
    <location>
        <begin position="195"/>
        <end position="271"/>
    </location>
</feature>
<dbReference type="Gene3D" id="2.30.29.90">
    <property type="match status" value="1"/>
</dbReference>
<keyword evidence="14 17" id="KW-0472">Membrane</keyword>
<feature type="compositionally biased region" description="Low complexity" evidence="16">
    <location>
        <begin position="441"/>
        <end position="460"/>
    </location>
</feature>
<dbReference type="CDD" id="cd00922">
    <property type="entry name" value="Cyt_c_Oxidase_IV"/>
    <property type="match status" value="1"/>
</dbReference>
<dbReference type="InterPro" id="IPR004203">
    <property type="entry name" value="Cyt_c_oxidase_su4_fam"/>
</dbReference>
<evidence type="ECO:0000256" key="8">
    <source>
        <dbReference type="ARBA" id="ARBA00022792"/>
    </source>
</evidence>
<feature type="region of interest" description="Disordered" evidence="16">
    <location>
        <begin position="497"/>
        <end position="609"/>
    </location>
</feature>
<keyword evidence="11" id="KW-0560">Oxidoreductase</keyword>
<feature type="region of interest" description="Disordered" evidence="16">
    <location>
        <begin position="432"/>
        <end position="467"/>
    </location>
</feature>
<evidence type="ECO:0000256" key="13">
    <source>
        <dbReference type="ARBA" id="ARBA00023128"/>
    </source>
</evidence>
<keyword evidence="6" id="KW-0268">Exocytosis</keyword>
<dbReference type="Gene3D" id="1.10.442.10">
    <property type="entry name" value="Cytochrome c oxidase subunit IV"/>
    <property type="match status" value="1"/>
</dbReference>
<keyword evidence="9" id="KW-0809">Transit peptide</keyword>
<keyword evidence="8" id="KW-0999">Mitochondrion inner membrane</keyword>
<keyword evidence="7 17" id="KW-0812">Transmembrane</keyword>
<dbReference type="InterPro" id="IPR018624">
    <property type="entry name" value="Sec66"/>
</dbReference>
<dbReference type="Pfam" id="PF02936">
    <property type="entry name" value="COX4"/>
    <property type="match status" value="1"/>
</dbReference>
<evidence type="ECO:0000256" key="6">
    <source>
        <dbReference type="ARBA" id="ARBA00022483"/>
    </source>
</evidence>
<evidence type="ECO:0000256" key="7">
    <source>
        <dbReference type="ARBA" id="ARBA00022692"/>
    </source>
</evidence>
<dbReference type="GO" id="GO:0005886">
    <property type="term" value="C:plasma membrane"/>
    <property type="evidence" value="ECO:0007669"/>
    <property type="project" value="TreeGrafter"/>
</dbReference>
<comment type="pathway">
    <text evidence="2">Energy metabolism; oxidative phosphorylation.</text>
</comment>
<dbReference type="GO" id="GO:0000145">
    <property type="term" value="C:exocyst"/>
    <property type="evidence" value="ECO:0007669"/>
    <property type="project" value="InterPro"/>
</dbReference>
<dbReference type="Pfam" id="PF15277">
    <property type="entry name" value="Sec3-PIP2_bind"/>
    <property type="match status" value="1"/>
</dbReference>
<reference evidence="19" key="1">
    <citation type="submission" date="2021-06" db="EMBL/GenBank/DDBJ databases">
        <title>Candida auris outbreak in lebanese hospital.</title>
        <authorList>
            <person name="Finianos M."/>
        </authorList>
    </citation>
    <scope>NUCLEOTIDE SEQUENCE</scope>
    <source>
        <strain evidence="19">CA7LBN</strain>
    </source>
</reference>
<evidence type="ECO:0000256" key="15">
    <source>
        <dbReference type="SAM" id="Coils"/>
    </source>
</evidence>
<dbReference type="GO" id="GO:0005743">
    <property type="term" value="C:mitochondrial inner membrane"/>
    <property type="evidence" value="ECO:0007669"/>
    <property type="project" value="UniProtKB-SubCell"/>
</dbReference>
<dbReference type="Pfam" id="PF09802">
    <property type="entry name" value="Sec66"/>
    <property type="match status" value="1"/>
</dbReference>
<evidence type="ECO:0000256" key="16">
    <source>
        <dbReference type="SAM" id="MobiDB-lite"/>
    </source>
</evidence>
<evidence type="ECO:0000256" key="11">
    <source>
        <dbReference type="ARBA" id="ARBA00023002"/>
    </source>
</evidence>
<evidence type="ECO:0000256" key="4">
    <source>
        <dbReference type="ARBA" id="ARBA00008135"/>
    </source>
</evidence>
<dbReference type="InterPro" id="IPR048628">
    <property type="entry name" value="Sec3_C"/>
</dbReference>
<dbReference type="GO" id="GO:0006887">
    <property type="term" value="P:exocytosis"/>
    <property type="evidence" value="ECO:0007669"/>
    <property type="project" value="UniProtKB-KW"/>
</dbReference>
<dbReference type="InterPro" id="IPR019160">
    <property type="entry name" value="Sec3_CC"/>
</dbReference>